<dbReference type="PANTHER" id="PTHR43649:SF34">
    <property type="entry name" value="ABC TRANSPORTER PERIPLASMIC-BINDING PROTEIN YCJN-RELATED"/>
    <property type="match status" value="1"/>
</dbReference>
<protein>
    <submittedName>
        <fullName evidence="5">Carbohydrate ABC transporter substrate-binding protein</fullName>
    </submittedName>
</protein>
<dbReference type="EMBL" id="SOIZ01000023">
    <property type="protein sequence ID" value="TET64887.1"/>
    <property type="molecule type" value="Genomic_DNA"/>
</dbReference>
<evidence type="ECO:0000256" key="4">
    <source>
        <dbReference type="SAM" id="SignalP"/>
    </source>
</evidence>
<dbReference type="SUPFAM" id="SSF53850">
    <property type="entry name" value="Periplasmic binding protein-like II"/>
    <property type="match status" value="1"/>
</dbReference>
<accession>A0A523WD03</accession>
<dbReference type="Gene3D" id="3.40.190.10">
    <property type="entry name" value="Periplasmic binding protein-like II"/>
    <property type="match status" value="2"/>
</dbReference>
<dbReference type="Proteomes" id="UP000319130">
    <property type="component" value="Unassembled WGS sequence"/>
</dbReference>
<gene>
    <name evidence="5" type="ORF">E3J48_00475</name>
</gene>
<dbReference type="InterPro" id="IPR006059">
    <property type="entry name" value="SBP"/>
</dbReference>
<dbReference type="InterPro" id="IPR050490">
    <property type="entry name" value="Bact_solute-bd_prot1"/>
</dbReference>
<evidence type="ECO:0000256" key="2">
    <source>
        <dbReference type="ARBA" id="ARBA00022448"/>
    </source>
</evidence>
<evidence type="ECO:0000313" key="6">
    <source>
        <dbReference type="Proteomes" id="UP000319130"/>
    </source>
</evidence>
<evidence type="ECO:0000256" key="3">
    <source>
        <dbReference type="ARBA" id="ARBA00022729"/>
    </source>
</evidence>
<keyword evidence="2" id="KW-0813">Transport</keyword>
<reference evidence="5 6" key="1">
    <citation type="submission" date="2019-03" db="EMBL/GenBank/DDBJ databases">
        <title>Metabolic potential of uncultured bacteria and archaea associated with petroleum seepage in deep-sea sediments.</title>
        <authorList>
            <person name="Dong X."/>
            <person name="Hubert C."/>
        </authorList>
    </citation>
    <scope>NUCLEOTIDE SEQUENCE [LARGE SCALE GENOMIC DNA]</scope>
    <source>
        <strain evidence="5">E29_bin52</strain>
    </source>
</reference>
<sequence length="486" mass="55392">MMGKRTIKTFGLAVVIMALVVLAAGQVFAAEKKFSLADVPEIKNKRAIHVALEAGGAADLIIPYLQKFAEKTGVEVTTESMVFASLYSKVIVELIAKTGAYDIVVTETSWTNEWEDYLYPMQELAEEYDPEGLEGLERYLAGHDPGLLRMCSTVDGKLMGIPYYTYTLMYIYREDVFNHPTERANFRKRYGYELAPAQTWEQVRDQGEFFTRKKGDKLKDEVLEKDIYGLSMMAGRYPHVQDEVGARVWSRGGHWASPVRDDAGKLIGFRITEKDKRILQWAFEDYVRNLAFAPPGTLSGYWDFATAQFAAGNTMIIPHIYNSLWNWASSVEDEIPGAKAGGAPTPGNRPYTGAFHFSPSRDSKNPEVAYWCLKYIGSYQNQKEMAEGGWVSVRRDVLEDPQYRDPKWHRQFGWTPPTLQTWDEQLEDVDDYLHFNSAAFGKLYEMMTIICHENAIQQRTPAEGVKEWVKVFTELQTKHGKLPVLK</sequence>
<comment type="similarity">
    <text evidence="1">Belongs to the bacterial solute-binding protein 1 family.</text>
</comment>
<dbReference type="AlphaFoldDB" id="A0A523WD03"/>
<feature type="chain" id="PRO_5022203542" evidence="4">
    <location>
        <begin position="30"/>
        <end position="486"/>
    </location>
</feature>
<proteinExistence type="inferred from homology"/>
<dbReference type="PANTHER" id="PTHR43649">
    <property type="entry name" value="ARABINOSE-BINDING PROTEIN-RELATED"/>
    <property type="match status" value="1"/>
</dbReference>
<keyword evidence="3 4" id="KW-0732">Signal</keyword>
<comment type="caution">
    <text evidence="5">The sequence shown here is derived from an EMBL/GenBank/DDBJ whole genome shotgun (WGS) entry which is preliminary data.</text>
</comment>
<evidence type="ECO:0000313" key="5">
    <source>
        <dbReference type="EMBL" id="TET64887.1"/>
    </source>
</evidence>
<dbReference type="Pfam" id="PF01547">
    <property type="entry name" value="SBP_bac_1"/>
    <property type="match status" value="1"/>
</dbReference>
<evidence type="ECO:0000256" key="1">
    <source>
        <dbReference type="ARBA" id="ARBA00008520"/>
    </source>
</evidence>
<organism evidence="5 6">
    <name type="scientific">Aerophobetes bacterium</name>
    <dbReference type="NCBI Taxonomy" id="2030807"/>
    <lineage>
        <taxon>Bacteria</taxon>
        <taxon>Candidatus Aerophobota</taxon>
    </lineage>
</organism>
<name>A0A523WD03_UNCAE</name>
<feature type="signal peptide" evidence="4">
    <location>
        <begin position="1"/>
        <end position="29"/>
    </location>
</feature>